<dbReference type="PANTHER" id="PTHR42928:SF5">
    <property type="entry name" value="BLR1237 PROTEIN"/>
    <property type="match status" value="1"/>
</dbReference>
<dbReference type="PIRSF" id="PIRSF017082">
    <property type="entry name" value="YflP"/>
    <property type="match status" value="1"/>
</dbReference>
<dbReference type="OrthoDB" id="8649727at2"/>
<dbReference type="EMBL" id="VLTJ01000004">
    <property type="protein sequence ID" value="TSH98700.1"/>
    <property type="molecule type" value="Genomic_DNA"/>
</dbReference>
<sequence>MTVLVGGGPGSLPDLFARPLADRLSRSLGQPVVVDNKPGAGGMIAIQALKAAPADGHTLAVITNAHAVWNPHIFAKLTYDPKTDLVPVSPVATIPMALVVNPALPVNTVQELFDLAREKPGALNYASSGNGSPPHVLFEMMRRQAEADIVHVPFKTGTDALTSVAAGDTQIYFAGTSLVAPMVRDGRLRLLAVSPSVPGEPFAGVPTLQDAGFPGLEGVVWLGVVTNQGTPAQTVERLNHAVAEAARDPSMRQAFDSHGALLLEGSAAEFAQRIESDRATWDPVLEKMGLNPG</sequence>
<dbReference type="InterPro" id="IPR005064">
    <property type="entry name" value="BUG"/>
</dbReference>
<gene>
    <name evidence="2" type="ORF">FOZ76_02655</name>
</gene>
<dbReference type="InterPro" id="IPR042100">
    <property type="entry name" value="Bug_dom1"/>
</dbReference>
<dbReference type="Proteomes" id="UP000318405">
    <property type="component" value="Unassembled WGS sequence"/>
</dbReference>
<dbReference type="AlphaFoldDB" id="A0A556B0K0"/>
<protein>
    <submittedName>
        <fullName evidence="2">Tripartite tricarboxylate transporter substrate binding protein</fullName>
    </submittedName>
</protein>
<dbReference type="PANTHER" id="PTHR42928">
    <property type="entry name" value="TRICARBOXYLATE-BINDING PROTEIN"/>
    <property type="match status" value="1"/>
</dbReference>
<organism evidence="2 3">
    <name type="scientific">Verticiella sediminum</name>
    <dbReference type="NCBI Taxonomy" id="1247510"/>
    <lineage>
        <taxon>Bacteria</taxon>
        <taxon>Pseudomonadati</taxon>
        <taxon>Pseudomonadota</taxon>
        <taxon>Betaproteobacteria</taxon>
        <taxon>Burkholderiales</taxon>
        <taxon>Alcaligenaceae</taxon>
        <taxon>Verticiella</taxon>
    </lineage>
</organism>
<comment type="caution">
    <text evidence="2">The sequence shown here is derived from an EMBL/GenBank/DDBJ whole genome shotgun (WGS) entry which is preliminary data.</text>
</comment>
<proteinExistence type="inferred from homology"/>
<accession>A0A556B0K0</accession>
<dbReference type="Gene3D" id="3.40.190.10">
    <property type="entry name" value="Periplasmic binding protein-like II"/>
    <property type="match status" value="1"/>
</dbReference>
<comment type="similarity">
    <text evidence="1">Belongs to the UPF0065 (bug) family.</text>
</comment>
<reference evidence="2 3" key="1">
    <citation type="submission" date="2019-07" db="EMBL/GenBank/DDBJ databases">
        <title>Qingshengfaniella alkalisoli gen. nov., sp. nov., isolated from saline soil.</title>
        <authorList>
            <person name="Xu L."/>
            <person name="Huang X.-X."/>
            <person name="Sun J.-Q."/>
        </authorList>
    </citation>
    <scope>NUCLEOTIDE SEQUENCE [LARGE SCALE GENOMIC DNA]</scope>
    <source>
        <strain evidence="2 3">DSM 27279</strain>
    </source>
</reference>
<evidence type="ECO:0000256" key="1">
    <source>
        <dbReference type="ARBA" id="ARBA00006987"/>
    </source>
</evidence>
<dbReference type="Gene3D" id="3.40.190.150">
    <property type="entry name" value="Bordetella uptake gene, domain 1"/>
    <property type="match status" value="1"/>
</dbReference>
<evidence type="ECO:0000313" key="3">
    <source>
        <dbReference type="Proteomes" id="UP000318405"/>
    </source>
</evidence>
<dbReference type="SUPFAM" id="SSF53850">
    <property type="entry name" value="Periplasmic binding protein-like II"/>
    <property type="match status" value="1"/>
</dbReference>
<name>A0A556B0K0_9BURK</name>
<dbReference type="Pfam" id="PF03401">
    <property type="entry name" value="TctC"/>
    <property type="match status" value="1"/>
</dbReference>
<evidence type="ECO:0000313" key="2">
    <source>
        <dbReference type="EMBL" id="TSH98700.1"/>
    </source>
</evidence>
<keyword evidence="3" id="KW-1185">Reference proteome</keyword>